<dbReference type="GO" id="GO:0009279">
    <property type="term" value="C:cell outer membrane"/>
    <property type="evidence" value="ECO:0007669"/>
    <property type="project" value="UniProtKB-SubCell"/>
</dbReference>
<organism evidence="7 8">
    <name type="scientific">Phreatobacter stygius</name>
    <dbReference type="NCBI Taxonomy" id="1940610"/>
    <lineage>
        <taxon>Bacteria</taxon>
        <taxon>Pseudomonadati</taxon>
        <taxon>Pseudomonadota</taxon>
        <taxon>Alphaproteobacteria</taxon>
        <taxon>Hyphomicrobiales</taxon>
        <taxon>Phreatobacteraceae</taxon>
        <taxon>Phreatobacter</taxon>
    </lineage>
</organism>
<dbReference type="EMBL" id="CP039690">
    <property type="protein sequence ID" value="QCI64023.1"/>
    <property type="molecule type" value="Genomic_DNA"/>
</dbReference>
<keyword evidence="4" id="KW-0998">Cell outer membrane</keyword>
<feature type="domain" description="Outer membrane protein beta-barrel" evidence="6">
    <location>
        <begin position="48"/>
        <end position="232"/>
    </location>
</feature>
<dbReference type="KEGG" id="pstg:E8M01_07050"/>
<dbReference type="InterPro" id="IPR027385">
    <property type="entry name" value="Beta-barrel_OMP"/>
</dbReference>
<dbReference type="AlphaFoldDB" id="A0A4D7AZ04"/>
<accession>A0A4D7AZ04</accession>
<proteinExistence type="inferred from homology"/>
<keyword evidence="8" id="KW-1185">Reference proteome</keyword>
<evidence type="ECO:0000256" key="2">
    <source>
        <dbReference type="ARBA" id="ARBA00022729"/>
    </source>
</evidence>
<comment type="subcellular location">
    <subcellularLocation>
        <location evidence="1">Cell outer membrane</location>
    </subcellularLocation>
</comment>
<name>A0A4D7AZ04_9HYPH</name>
<evidence type="ECO:0000256" key="5">
    <source>
        <dbReference type="ARBA" id="ARBA00038306"/>
    </source>
</evidence>
<evidence type="ECO:0000256" key="1">
    <source>
        <dbReference type="ARBA" id="ARBA00004442"/>
    </source>
</evidence>
<reference evidence="7 8" key="1">
    <citation type="submission" date="2019-04" db="EMBL/GenBank/DDBJ databases">
        <title>Phreatobacter aquaticus sp. nov.</title>
        <authorList>
            <person name="Choi A."/>
        </authorList>
    </citation>
    <scope>NUCLEOTIDE SEQUENCE [LARGE SCALE GENOMIC DNA]</scope>
    <source>
        <strain evidence="7 8">KCTC 52518</strain>
    </source>
</reference>
<keyword evidence="3" id="KW-0472">Membrane</keyword>
<evidence type="ECO:0000313" key="7">
    <source>
        <dbReference type="EMBL" id="QCI64023.1"/>
    </source>
</evidence>
<dbReference type="Proteomes" id="UP000298781">
    <property type="component" value="Chromosome"/>
</dbReference>
<dbReference type="InterPro" id="IPR051692">
    <property type="entry name" value="OMP-like"/>
</dbReference>
<evidence type="ECO:0000313" key="8">
    <source>
        <dbReference type="Proteomes" id="UP000298781"/>
    </source>
</evidence>
<keyword evidence="2" id="KW-0732">Signal</keyword>
<dbReference type="InterPro" id="IPR011250">
    <property type="entry name" value="OMP/PagP_B-barrel"/>
</dbReference>
<evidence type="ECO:0000256" key="4">
    <source>
        <dbReference type="ARBA" id="ARBA00023237"/>
    </source>
</evidence>
<dbReference type="Pfam" id="PF13505">
    <property type="entry name" value="OMP_b-brl"/>
    <property type="match status" value="1"/>
</dbReference>
<dbReference type="Gene3D" id="2.40.160.20">
    <property type="match status" value="1"/>
</dbReference>
<dbReference type="PANTHER" id="PTHR34001:SF3">
    <property type="entry name" value="BLL7405 PROTEIN"/>
    <property type="match status" value="1"/>
</dbReference>
<protein>
    <submittedName>
        <fullName evidence="7">Porin family protein</fullName>
    </submittedName>
</protein>
<dbReference type="SUPFAM" id="SSF56925">
    <property type="entry name" value="OMPA-like"/>
    <property type="match status" value="1"/>
</dbReference>
<dbReference type="PANTHER" id="PTHR34001">
    <property type="entry name" value="BLL7405 PROTEIN"/>
    <property type="match status" value="1"/>
</dbReference>
<evidence type="ECO:0000259" key="6">
    <source>
        <dbReference type="Pfam" id="PF13505"/>
    </source>
</evidence>
<gene>
    <name evidence="7" type="ORF">E8M01_07050</name>
</gene>
<dbReference type="OrthoDB" id="9815357at2"/>
<sequence length="232" mass="24416">MARVVASRARRVPRPSFCVSGSSKVTIRSTTFLIAAGLSVLVPVAAAADPHGGRHGFGDRAPAFDWSSSYVGLHGGMALSGTPNPFSRRNGFAGGLQLGLLRQFGPAVLGTELEGSYLGRAEHGVPHGALQQTWRIAAKLRGGLSFDRTLVYGTFGYAMTRFNAVGDLTPRGSWQGGILWGGGIEQAFAGGLSARIEYNYVASRNVKSLSPAGISHSDLAGHIVKAGINYRF</sequence>
<evidence type="ECO:0000256" key="3">
    <source>
        <dbReference type="ARBA" id="ARBA00023136"/>
    </source>
</evidence>
<comment type="similarity">
    <text evidence="5">Belongs to the Omp25/RopB family.</text>
</comment>